<dbReference type="PANTHER" id="PTHR13369">
    <property type="match status" value="1"/>
</dbReference>
<dbReference type="PANTHER" id="PTHR13369:SF0">
    <property type="entry name" value="GLUTATHIONE S-TRANSFERASE C-TERMINAL DOMAIN-CONTAINING PROTEIN"/>
    <property type="match status" value="1"/>
</dbReference>
<protein>
    <submittedName>
        <fullName evidence="2">Methyltransferase</fullName>
    </submittedName>
</protein>
<keyword evidence="2" id="KW-0489">Methyltransferase</keyword>
<comment type="caution">
    <text evidence="2">The sequence shown here is derived from an EMBL/GenBank/DDBJ whole genome shotgun (WGS) entry which is preliminary data.</text>
</comment>
<dbReference type="InterPro" id="IPR025714">
    <property type="entry name" value="Methyltranfer_dom"/>
</dbReference>
<dbReference type="Proteomes" id="UP001231109">
    <property type="component" value="Unassembled WGS sequence"/>
</dbReference>
<dbReference type="Pfam" id="PF13679">
    <property type="entry name" value="Methyltransf_32"/>
    <property type="match status" value="1"/>
</dbReference>
<accession>A0ABT9I105</accession>
<name>A0ABT9I105_9GAMM</name>
<dbReference type="InterPro" id="IPR029063">
    <property type="entry name" value="SAM-dependent_MTases_sf"/>
</dbReference>
<proteinExistence type="predicted"/>
<gene>
    <name evidence="2" type="ORF">ORJ04_13955</name>
</gene>
<feature type="domain" description="Methyltransferase" evidence="1">
    <location>
        <begin position="105"/>
        <end position="224"/>
    </location>
</feature>
<keyword evidence="2" id="KW-0808">Transferase</keyword>
<dbReference type="RefSeq" id="WP_027671423.1">
    <property type="nucleotide sequence ID" value="NZ_JAPJDZ010000037.1"/>
</dbReference>
<keyword evidence="3" id="KW-1185">Reference proteome</keyword>
<evidence type="ECO:0000313" key="2">
    <source>
        <dbReference type="EMBL" id="MDP5137054.1"/>
    </source>
</evidence>
<dbReference type="GO" id="GO:0032259">
    <property type="term" value="P:methylation"/>
    <property type="evidence" value="ECO:0007669"/>
    <property type="project" value="UniProtKB-KW"/>
</dbReference>
<dbReference type="GO" id="GO:0008168">
    <property type="term" value="F:methyltransferase activity"/>
    <property type="evidence" value="ECO:0007669"/>
    <property type="project" value="UniProtKB-KW"/>
</dbReference>
<dbReference type="SUPFAM" id="SSF53335">
    <property type="entry name" value="S-adenosyl-L-methionine-dependent methyltransferases"/>
    <property type="match status" value="1"/>
</dbReference>
<sequence>MALSITDHFQQLTALLSNNRAFWQILPFNCAELPWQHNELNAYLWSLNDTEIARLDTDPNVLQQAFSAFFPAAFELTKLPSQPMQQDVAALPFWLANGIGGRKLQQIDALCQHWTPSALPIIEWCAGKGHLGRILAHRFTQPVTSVEWQRALCDAGEKLAEKYQLPQRFVCDDVLTQPLTAILQAEQQIVALHACGQLHITLLEQMVQAQCRQLHLVPCCYHLIPNSHYRPLSSLAQQEDLTLSKEDLKLAVQGQVTAGDRIEKLRATEVLWRLVYDELRAEVTNDKQYRPLSSVAKHWFTHELSDFVSWAAAQHSINLPDNIDWACYMARAEKRAALVKRIDLIRHIFRRPLELWLSLDKALFLQQQGYCVSLTEFCDYQVTPRNILLRAYKAI</sequence>
<evidence type="ECO:0000259" key="1">
    <source>
        <dbReference type="Pfam" id="PF13679"/>
    </source>
</evidence>
<dbReference type="EMBL" id="JAPJDZ010000037">
    <property type="protein sequence ID" value="MDP5137054.1"/>
    <property type="molecule type" value="Genomic_DNA"/>
</dbReference>
<organism evidence="2 3">
    <name type="scientific">Rheinheimera baltica</name>
    <dbReference type="NCBI Taxonomy" id="67576"/>
    <lineage>
        <taxon>Bacteria</taxon>
        <taxon>Pseudomonadati</taxon>
        <taxon>Pseudomonadota</taxon>
        <taxon>Gammaproteobacteria</taxon>
        <taxon>Chromatiales</taxon>
        <taxon>Chromatiaceae</taxon>
        <taxon>Rheinheimera</taxon>
    </lineage>
</organism>
<evidence type="ECO:0000313" key="3">
    <source>
        <dbReference type="Proteomes" id="UP001231109"/>
    </source>
</evidence>
<reference evidence="2 3" key="1">
    <citation type="submission" date="2022-11" db="EMBL/GenBank/DDBJ databases">
        <title>Viruses from the air-sea interface of a natural surface slick.</title>
        <authorList>
            <person name="Rahlff J."/>
            <person name="Holmfeldt K."/>
        </authorList>
    </citation>
    <scope>NUCLEOTIDE SEQUENCE [LARGE SCALE GENOMIC DNA]</scope>
    <source>
        <strain evidence="2 3">SMS4</strain>
    </source>
</reference>